<accession>A0ABP9NLK5</accession>
<feature type="domain" description="NADP-dependent oxidoreductase" evidence="2">
    <location>
        <begin position="51"/>
        <end position="312"/>
    </location>
</feature>
<dbReference type="CDD" id="cd19088">
    <property type="entry name" value="AKR_AKR13B1"/>
    <property type="match status" value="1"/>
</dbReference>
<dbReference type="InterPro" id="IPR036812">
    <property type="entry name" value="NAD(P)_OxRdtase_dom_sf"/>
</dbReference>
<name>A0ABP9NLK5_9PSEU</name>
<sequence>MTQGEAPVTFCGGSVRAGAMVWGVSTLPDTRPAAASGRFSLGGEQGRPVHRLGFGTMRLTGPGIWGPPADRAAAVAVLRSAVDLGVDLFDTADSYGPDVAEELLREALHPYDGLTIATKAGLLRTGPDEWHAYGRPEYLRQQCDESLRKLGVERIDLFQLHRIDPQVPADEQFGALAELQAEGKVAAVGLSEVGVDQIEAARLVVEVATVQNRYNIADRSSDDVLRFCTEQGIGFIPWAPIAAGGLAARGGALDGAARRLGATPAQVALAWLLQRSSVMLPIPGTTDVTHLEENVRAASLPLDLDTVEELDTAA</sequence>
<dbReference type="Gene3D" id="3.20.20.100">
    <property type="entry name" value="NADP-dependent oxidoreductase domain"/>
    <property type="match status" value="1"/>
</dbReference>
<keyword evidence="4" id="KW-1185">Reference proteome</keyword>
<dbReference type="Proteomes" id="UP001500804">
    <property type="component" value="Unassembled WGS sequence"/>
</dbReference>
<evidence type="ECO:0000259" key="2">
    <source>
        <dbReference type="Pfam" id="PF00248"/>
    </source>
</evidence>
<dbReference type="PRINTS" id="PR00069">
    <property type="entry name" value="ALDKETRDTASE"/>
</dbReference>
<evidence type="ECO:0000313" key="3">
    <source>
        <dbReference type="EMBL" id="GAA5123833.1"/>
    </source>
</evidence>
<organism evidence="3 4">
    <name type="scientific">Pseudonocardia adelaidensis</name>
    <dbReference type="NCBI Taxonomy" id="648754"/>
    <lineage>
        <taxon>Bacteria</taxon>
        <taxon>Bacillati</taxon>
        <taxon>Actinomycetota</taxon>
        <taxon>Actinomycetes</taxon>
        <taxon>Pseudonocardiales</taxon>
        <taxon>Pseudonocardiaceae</taxon>
        <taxon>Pseudonocardia</taxon>
    </lineage>
</organism>
<dbReference type="PANTHER" id="PTHR43625">
    <property type="entry name" value="AFLATOXIN B1 ALDEHYDE REDUCTASE"/>
    <property type="match status" value="1"/>
</dbReference>
<proteinExistence type="predicted"/>
<comment type="caution">
    <text evidence="3">The sequence shown here is derived from an EMBL/GenBank/DDBJ whole genome shotgun (WGS) entry which is preliminary data.</text>
</comment>
<dbReference type="EMBL" id="BAABJO010000012">
    <property type="protein sequence ID" value="GAA5123833.1"/>
    <property type="molecule type" value="Genomic_DNA"/>
</dbReference>
<dbReference type="PANTHER" id="PTHR43625:SF40">
    <property type="entry name" value="ALDO-KETO REDUCTASE YAKC [NADP(+)]"/>
    <property type="match status" value="1"/>
</dbReference>
<gene>
    <name evidence="3" type="ORF">GCM10023320_36110</name>
</gene>
<protein>
    <submittedName>
        <fullName evidence="3">Aldo/keto reductase</fullName>
    </submittedName>
</protein>
<reference evidence="4" key="1">
    <citation type="journal article" date="2019" name="Int. J. Syst. Evol. Microbiol.">
        <title>The Global Catalogue of Microorganisms (GCM) 10K type strain sequencing project: providing services to taxonomists for standard genome sequencing and annotation.</title>
        <authorList>
            <consortium name="The Broad Institute Genomics Platform"/>
            <consortium name="The Broad Institute Genome Sequencing Center for Infectious Disease"/>
            <person name="Wu L."/>
            <person name="Ma J."/>
        </authorList>
    </citation>
    <scope>NUCLEOTIDE SEQUENCE [LARGE SCALE GENOMIC DNA]</scope>
    <source>
        <strain evidence="4">JCM 18302</strain>
    </source>
</reference>
<evidence type="ECO:0000256" key="1">
    <source>
        <dbReference type="ARBA" id="ARBA00023002"/>
    </source>
</evidence>
<dbReference type="InterPro" id="IPR020471">
    <property type="entry name" value="AKR"/>
</dbReference>
<keyword evidence="1" id="KW-0560">Oxidoreductase</keyword>
<dbReference type="InterPro" id="IPR050791">
    <property type="entry name" value="Aldo-Keto_reductase"/>
</dbReference>
<dbReference type="Pfam" id="PF00248">
    <property type="entry name" value="Aldo_ket_red"/>
    <property type="match status" value="1"/>
</dbReference>
<evidence type="ECO:0000313" key="4">
    <source>
        <dbReference type="Proteomes" id="UP001500804"/>
    </source>
</evidence>
<dbReference type="InterPro" id="IPR023210">
    <property type="entry name" value="NADP_OxRdtase_dom"/>
</dbReference>
<dbReference type="SUPFAM" id="SSF51430">
    <property type="entry name" value="NAD(P)-linked oxidoreductase"/>
    <property type="match status" value="1"/>
</dbReference>